<evidence type="ECO:0000313" key="2">
    <source>
        <dbReference type="EMBL" id="CAD2169847.1"/>
    </source>
</evidence>
<dbReference type="InterPro" id="IPR036047">
    <property type="entry name" value="F-box-like_dom_sf"/>
</dbReference>
<dbReference type="PROSITE" id="PS50181">
    <property type="entry name" value="FBOX"/>
    <property type="match status" value="1"/>
</dbReference>
<feature type="domain" description="F-box" evidence="1">
    <location>
        <begin position="1"/>
        <end position="50"/>
    </location>
</feature>
<accession>A0A6V7V4F1</accession>
<name>A0A6V7V4F1_MELEN</name>
<reference evidence="2 3" key="1">
    <citation type="submission" date="2020-08" db="EMBL/GenBank/DDBJ databases">
        <authorList>
            <person name="Koutsovoulos G."/>
            <person name="Danchin GJ E."/>
        </authorList>
    </citation>
    <scope>NUCLEOTIDE SEQUENCE [LARGE SCALE GENOMIC DNA]</scope>
</reference>
<sequence length="356" mass="42723">MNHLPSEVQLDVFKCLNFNQLFSVKQVNRYFLSFIGKYEGELARKFFKHIGPTDLSGFYYQHKKENGQLDYKIVSPEELGRYVVRFPLDKWLKERWEIAIDMRLYAYSGRWDRPKYYHYLRLTDESRHLLLQLPPFPENIEELQIIRFWLIQLFNCSFGEVDFTRATFNHQMIKLLFDTDKTISTKFLTKRATIDDSVPRLRNIFKNNLTILESLEILPSLAVEDYRVLLPLFFNKIPYVFSDHDAYPTLCSLILDYIETSTDFHLMVDKFKFHYLNWPLFTVSERAENVEKKRFNGYGFTKYELSNIHNPQVKFLVQWIHIDNFDVRIQPCIVIERMKGQEIKSLLDCDLNMLLR</sequence>
<dbReference type="InterPro" id="IPR001810">
    <property type="entry name" value="F-box_dom"/>
</dbReference>
<evidence type="ECO:0000259" key="1">
    <source>
        <dbReference type="PROSITE" id="PS50181"/>
    </source>
</evidence>
<proteinExistence type="predicted"/>
<dbReference type="EMBL" id="CAJEWN010000159">
    <property type="protein sequence ID" value="CAD2169847.1"/>
    <property type="molecule type" value="Genomic_DNA"/>
</dbReference>
<evidence type="ECO:0000313" key="3">
    <source>
        <dbReference type="Proteomes" id="UP000580250"/>
    </source>
</evidence>
<dbReference type="SUPFAM" id="SSF81383">
    <property type="entry name" value="F-box domain"/>
    <property type="match status" value="1"/>
</dbReference>
<dbReference type="AlphaFoldDB" id="A0A6V7V4F1"/>
<organism evidence="2 3">
    <name type="scientific">Meloidogyne enterolobii</name>
    <name type="common">Root-knot nematode worm</name>
    <name type="synonym">Meloidogyne mayaguensis</name>
    <dbReference type="NCBI Taxonomy" id="390850"/>
    <lineage>
        <taxon>Eukaryota</taxon>
        <taxon>Metazoa</taxon>
        <taxon>Ecdysozoa</taxon>
        <taxon>Nematoda</taxon>
        <taxon>Chromadorea</taxon>
        <taxon>Rhabditida</taxon>
        <taxon>Tylenchina</taxon>
        <taxon>Tylenchomorpha</taxon>
        <taxon>Tylenchoidea</taxon>
        <taxon>Meloidogynidae</taxon>
        <taxon>Meloidogyninae</taxon>
        <taxon>Meloidogyne</taxon>
    </lineage>
</organism>
<gene>
    <name evidence="2" type="ORF">MENT_LOCUS21207</name>
</gene>
<protein>
    <recommendedName>
        <fullName evidence="1">F-box domain-containing protein</fullName>
    </recommendedName>
</protein>
<dbReference type="Proteomes" id="UP000580250">
    <property type="component" value="Unassembled WGS sequence"/>
</dbReference>
<dbReference type="Pfam" id="PF00646">
    <property type="entry name" value="F-box"/>
    <property type="match status" value="1"/>
</dbReference>
<comment type="caution">
    <text evidence="2">The sequence shown here is derived from an EMBL/GenBank/DDBJ whole genome shotgun (WGS) entry which is preliminary data.</text>
</comment>